<dbReference type="PANTHER" id="PTHR12175">
    <property type="entry name" value="AD039 HT014 THIOREDOXIN FAMILY TRP26"/>
    <property type="match status" value="1"/>
</dbReference>
<accession>D8LNE4</accession>
<dbReference type="InterPro" id="IPR010400">
    <property type="entry name" value="PITH_dom"/>
</dbReference>
<dbReference type="SUPFAM" id="SSF49785">
    <property type="entry name" value="Galactose-binding domain-like"/>
    <property type="match status" value="1"/>
</dbReference>
<reference evidence="3 4" key="1">
    <citation type="journal article" date="2010" name="Nature">
        <title>The Ectocarpus genome and the independent evolution of multicellularity in brown algae.</title>
        <authorList>
            <person name="Cock J.M."/>
            <person name="Sterck L."/>
            <person name="Rouze P."/>
            <person name="Scornet D."/>
            <person name="Allen A.E."/>
            <person name="Amoutzias G."/>
            <person name="Anthouard V."/>
            <person name="Artiguenave F."/>
            <person name="Aury J.M."/>
            <person name="Badger J.H."/>
            <person name="Beszteri B."/>
            <person name="Billiau K."/>
            <person name="Bonnet E."/>
            <person name="Bothwell J.H."/>
            <person name="Bowler C."/>
            <person name="Boyen C."/>
            <person name="Brownlee C."/>
            <person name="Carrano C.J."/>
            <person name="Charrier B."/>
            <person name="Cho G.Y."/>
            <person name="Coelho S.M."/>
            <person name="Collen J."/>
            <person name="Corre E."/>
            <person name="Da Silva C."/>
            <person name="Delage L."/>
            <person name="Delaroque N."/>
            <person name="Dittami S.M."/>
            <person name="Doulbeau S."/>
            <person name="Elias M."/>
            <person name="Farnham G."/>
            <person name="Gachon C.M."/>
            <person name="Gschloessl B."/>
            <person name="Heesch S."/>
            <person name="Jabbari K."/>
            <person name="Jubin C."/>
            <person name="Kawai H."/>
            <person name="Kimura K."/>
            <person name="Kloareg B."/>
            <person name="Kupper F.C."/>
            <person name="Lang D."/>
            <person name="Le Bail A."/>
            <person name="Leblanc C."/>
            <person name="Lerouge P."/>
            <person name="Lohr M."/>
            <person name="Lopez P.J."/>
            <person name="Martens C."/>
            <person name="Maumus F."/>
            <person name="Michel G."/>
            <person name="Miranda-Saavedra D."/>
            <person name="Morales J."/>
            <person name="Moreau H."/>
            <person name="Motomura T."/>
            <person name="Nagasato C."/>
            <person name="Napoli C.A."/>
            <person name="Nelson D.R."/>
            <person name="Nyvall-Collen P."/>
            <person name="Peters A.F."/>
            <person name="Pommier C."/>
            <person name="Potin P."/>
            <person name="Poulain J."/>
            <person name="Quesneville H."/>
            <person name="Read B."/>
            <person name="Rensing S.A."/>
            <person name="Ritter A."/>
            <person name="Rousvoal S."/>
            <person name="Samanta M."/>
            <person name="Samson G."/>
            <person name="Schroeder D.C."/>
            <person name="Segurens B."/>
            <person name="Strittmatter M."/>
            <person name="Tonon T."/>
            <person name="Tregear J.W."/>
            <person name="Valentin K."/>
            <person name="von Dassow P."/>
            <person name="Yamagishi T."/>
            <person name="Van de Peer Y."/>
            <person name="Wincker P."/>
        </authorList>
    </citation>
    <scope>NUCLEOTIDE SEQUENCE [LARGE SCALE GENOMIC DNA]</scope>
    <source>
        <strain evidence="4">Ec32 / CCAP1310/4</strain>
    </source>
</reference>
<protein>
    <recommendedName>
        <fullName evidence="2">PITH domain-containing protein</fullName>
    </recommendedName>
</protein>
<dbReference type="OMA" id="PLAGTNM"/>
<dbReference type="InterPro" id="IPR045099">
    <property type="entry name" value="PITH1-like"/>
</dbReference>
<comment type="similarity">
    <text evidence="1">Belongs to the PITHD1 family.</text>
</comment>
<keyword evidence="4" id="KW-1185">Reference proteome</keyword>
<evidence type="ECO:0000259" key="2">
    <source>
        <dbReference type="PROSITE" id="PS51532"/>
    </source>
</evidence>
<organism evidence="3 4">
    <name type="scientific">Ectocarpus siliculosus</name>
    <name type="common">Brown alga</name>
    <name type="synonym">Conferva siliculosa</name>
    <dbReference type="NCBI Taxonomy" id="2880"/>
    <lineage>
        <taxon>Eukaryota</taxon>
        <taxon>Sar</taxon>
        <taxon>Stramenopiles</taxon>
        <taxon>Ochrophyta</taxon>
        <taxon>PX clade</taxon>
        <taxon>Phaeophyceae</taxon>
        <taxon>Ectocarpales</taxon>
        <taxon>Ectocarpaceae</taxon>
        <taxon>Ectocarpus</taxon>
    </lineage>
</organism>
<dbReference type="GO" id="GO:0005737">
    <property type="term" value="C:cytoplasm"/>
    <property type="evidence" value="ECO:0007669"/>
    <property type="project" value="UniProtKB-ARBA"/>
</dbReference>
<evidence type="ECO:0000256" key="1">
    <source>
        <dbReference type="ARBA" id="ARBA00025788"/>
    </source>
</evidence>
<sequence>MISAGAGAAAAGAAAPKASDLEVRDITDLVCKADCYCLNQLSGATWENLFQGDDRLMLQSDADEQLLLHVGFMETVKLHSIDFVAPSDDTAPLTVKLYLNRNSMGFSDTDDMAPAQTLELTKEDLVAGSASVLKFVKFQRVSGLSIFVADNNGAEQSCLSSLRFFGTPVATTKMGDFKKVEEGA</sequence>
<dbReference type="PANTHER" id="PTHR12175:SF5">
    <property type="entry name" value="OS03G0795500 PROTEIN"/>
    <property type="match status" value="1"/>
</dbReference>
<dbReference type="Proteomes" id="UP000002630">
    <property type="component" value="Linkage Group LG22"/>
</dbReference>
<dbReference type="InParanoid" id="D8LNE4"/>
<gene>
    <name evidence="3" type="ORF">Esi_0044_0092</name>
</gene>
<dbReference type="Pfam" id="PF06201">
    <property type="entry name" value="PITH"/>
    <property type="match status" value="1"/>
</dbReference>
<dbReference type="InterPro" id="IPR008979">
    <property type="entry name" value="Galactose-bd-like_sf"/>
</dbReference>
<dbReference type="InterPro" id="IPR037047">
    <property type="entry name" value="PITH_dom_sf"/>
</dbReference>
<dbReference type="AlphaFoldDB" id="D8LNE4"/>
<dbReference type="OrthoDB" id="2121326at2759"/>
<proteinExistence type="inferred from homology"/>
<dbReference type="EMBL" id="FN648641">
    <property type="protein sequence ID" value="CBN77301.1"/>
    <property type="molecule type" value="Genomic_DNA"/>
</dbReference>
<feature type="domain" description="PITH" evidence="2">
    <location>
        <begin position="15"/>
        <end position="184"/>
    </location>
</feature>
<name>D8LNE4_ECTSI</name>
<evidence type="ECO:0000313" key="3">
    <source>
        <dbReference type="EMBL" id="CBN77301.1"/>
    </source>
</evidence>
<dbReference type="PROSITE" id="PS51532">
    <property type="entry name" value="PITH"/>
    <property type="match status" value="1"/>
</dbReference>
<dbReference type="STRING" id="2880.D8LNE4"/>
<dbReference type="Gene3D" id="2.60.120.470">
    <property type="entry name" value="PITH domain"/>
    <property type="match status" value="1"/>
</dbReference>
<dbReference type="EMBL" id="FN649747">
    <property type="protein sequence ID" value="CBN77301.1"/>
    <property type="molecule type" value="Genomic_DNA"/>
</dbReference>
<dbReference type="eggNOG" id="KOG0908">
    <property type="taxonomic scope" value="Eukaryota"/>
</dbReference>
<evidence type="ECO:0000313" key="4">
    <source>
        <dbReference type="Proteomes" id="UP000002630"/>
    </source>
</evidence>